<organism evidence="1 2">
    <name type="scientific">Methylophaga lonarensis MPL</name>
    <dbReference type="NCBI Taxonomy" id="1286106"/>
    <lineage>
        <taxon>Bacteria</taxon>
        <taxon>Pseudomonadati</taxon>
        <taxon>Pseudomonadota</taxon>
        <taxon>Gammaproteobacteria</taxon>
        <taxon>Thiotrichales</taxon>
        <taxon>Piscirickettsiaceae</taxon>
        <taxon>Methylophaga</taxon>
    </lineage>
</organism>
<protein>
    <submittedName>
        <fullName evidence="1">Sarcosine oxidase subunit gamma</fullName>
    </submittedName>
</protein>
<dbReference type="Gene3D" id="3.30.70.1520">
    <property type="entry name" value="Heterotetrameric sarcosine oxidase"/>
    <property type="match status" value="1"/>
</dbReference>
<dbReference type="STRING" id="1286106.MPL1_11228"/>
<reference evidence="1 2" key="1">
    <citation type="journal article" date="2013" name="Genome Announc.">
        <title>Draft Genome Sequence of Methylophaga lonarensis MPLT, a Haloalkaliphilic (Non-Methane-Utilizing) Methylotroph.</title>
        <authorList>
            <person name="Shetty S.A."/>
            <person name="Marathe N.P."/>
            <person name="Munot H."/>
            <person name="Antony C.P."/>
            <person name="Dhotre D.P."/>
            <person name="Murrell J.C."/>
            <person name="Shouche Y.S."/>
        </authorList>
    </citation>
    <scope>NUCLEOTIDE SEQUENCE [LARGE SCALE GENOMIC DNA]</scope>
    <source>
        <strain evidence="1 2">MPL</strain>
    </source>
</reference>
<comment type="caution">
    <text evidence="1">The sequence shown here is derived from an EMBL/GenBank/DDBJ whole genome shotgun (WGS) entry which is preliminary data.</text>
</comment>
<dbReference type="PATRIC" id="fig|1286106.3.peg.2245"/>
<dbReference type="InterPro" id="IPR027266">
    <property type="entry name" value="TrmE/GcvT-like"/>
</dbReference>
<dbReference type="Gene3D" id="3.30.1360.120">
    <property type="entry name" value="Probable tRNA modification gtpase trme, domain 1"/>
    <property type="match status" value="1"/>
</dbReference>
<dbReference type="OrthoDB" id="9179874at2"/>
<gene>
    <name evidence="1" type="ORF">MPL1_11228</name>
</gene>
<dbReference type="Proteomes" id="UP000012019">
    <property type="component" value="Unassembled WGS sequence"/>
</dbReference>
<name>M7NU58_9GAMM</name>
<dbReference type="AlphaFoldDB" id="M7NU58"/>
<dbReference type="EMBL" id="APHR01000062">
    <property type="protein sequence ID" value="EMR12283.1"/>
    <property type="molecule type" value="Genomic_DNA"/>
</dbReference>
<dbReference type="SUPFAM" id="SSF103025">
    <property type="entry name" value="Folate-binding domain"/>
    <property type="match status" value="1"/>
</dbReference>
<dbReference type="eggNOG" id="COG0404">
    <property type="taxonomic scope" value="Bacteria"/>
</dbReference>
<evidence type="ECO:0000313" key="2">
    <source>
        <dbReference type="Proteomes" id="UP000012019"/>
    </source>
</evidence>
<dbReference type="RefSeq" id="WP_009727200.1">
    <property type="nucleotide sequence ID" value="NZ_APHR01000062.1"/>
</dbReference>
<proteinExistence type="predicted"/>
<keyword evidence="2" id="KW-1185">Reference proteome</keyword>
<accession>M7NU58</accession>
<evidence type="ECO:0000313" key="1">
    <source>
        <dbReference type="EMBL" id="EMR12283.1"/>
    </source>
</evidence>
<sequence>MQRPVLRSPAAFAQEALKPERGVINQMMTANSFADPATEAEYASRLSLCDVSFLQRFGCKGPAAAEWLSAQGLPVPEQANHYVQQGVLRVLRLGNSEFLVEEEAGSEQLAQLNQTDVPERVHAVLRNDAAFVISGPLVSELFAQVCDIDVTAELEDESRLVMTMMAGVSVTMLRQKSAEAWQYRVWCDGTLGAYLWQTLLTIIQELGGGPVGANQYFKSI</sequence>